<evidence type="ECO:0000313" key="7">
    <source>
        <dbReference type="Proteomes" id="UP000435112"/>
    </source>
</evidence>
<feature type="compositionally biased region" description="Polar residues" evidence="1">
    <location>
        <begin position="174"/>
        <end position="185"/>
    </location>
</feature>
<evidence type="ECO:0000313" key="5">
    <source>
        <dbReference type="Proteomes" id="UP000429607"/>
    </source>
</evidence>
<dbReference type="OrthoDB" id="126665at2759"/>
<dbReference type="EMBL" id="QXFU01002464">
    <property type="protein sequence ID" value="KAE8985398.1"/>
    <property type="molecule type" value="Genomic_DNA"/>
</dbReference>
<evidence type="ECO:0000313" key="6">
    <source>
        <dbReference type="Proteomes" id="UP000434957"/>
    </source>
</evidence>
<dbReference type="Proteomes" id="UP000435112">
    <property type="component" value="Unassembled WGS sequence"/>
</dbReference>
<evidence type="ECO:0000256" key="1">
    <source>
        <dbReference type="SAM" id="MobiDB-lite"/>
    </source>
</evidence>
<feature type="compositionally biased region" description="Basic residues" evidence="1">
    <location>
        <begin position="187"/>
        <end position="200"/>
    </location>
</feature>
<proteinExistence type="predicted"/>
<dbReference type="Proteomes" id="UP000434957">
    <property type="component" value="Unassembled WGS sequence"/>
</dbReference>
<keyword evidence="6" id="KW-1185">Reference proteome</keyword>
<sequence length="248" mass="28243">MNAAADSTNSVLSDEQISLYLYHSLPTERKSELTVWKGSRKYIPYEDLSRNIETKVQNELARNRYILKQGTPESRETRAETAMQAVALDQVLMPTPPKMDAALVSSIKCTHCYRNNHDTVDCYTLHRLLHNGQVKAGAVLPANFKLNTPHQPQPPQRQHPYNGSYNGKGEHQSRNNNKGQLNGNRGNHGKPQGRNKFHDRRNRDNDNDYGIVVITTLDLSPETEEVSLTARESDHDPMWTVDSVWRSR</sequence>
<evidence type="ECO:0000313" key="2">
    <source>
        <dbReference type="EMBL" id="KAE8985398.1"/>
    </source>
</evidence>
<feature type="region of interest" description="Disordered" evidence="1">
    <location>
        <begin position="144"/>
        <end position="206"/>
    </location>
</feature>
<dbReference type="Proteomes" id="UP000429607">
    <property type="component" value="Unassembled WGS sequence"/>
</dbReference>
<protein>
    <submittedName>
        <fullName evidence="3">Uncharacterized protein</fullName>
    </submittedName>
</protein>
<evidence type="ECO:0000313" key="3">
    <source>
        <dbReference type="EMBL" id="KAE9033862.1"/>
    </source>
</evidence>
<reference evidence="5 7" key="1">
    <citation type="submission" date="2018-09" db="EMBL/GenBank/DDBJ databases">
        <title>Genomic investigation of the strawberry pathogen Phytophthora fragariae indicates pathogenicity is determined by transcriptional variation in three key races.</title>
        <authorList>
            <person name="Adams T.M."/>
            <person name="Armitage A.D."/>
            <person name="Sobczyk M.K."/>
            <person name="Bates H.J."/>
            <person name="Dunwell J.M."/>
            <person name="Nellist C.F."/>
            <person name="Harrison R.J."/>
        </authorList>
    </citation>
    <scope>NUCLEOTIDE SEQUENCE [LARGE SCALE GENOMIC DNA]</scope>
    <source>
        <strain evidence="3 5">SCRP249</strain>
        <strain evidence="2 7">SCRP324</strain>
        <strain evidence="4 6">SCRP333</strain>
    </source>
</reference>
<organism evidence="3 5">
    <name type="scientific">Phytophthora rubi</name>
    <dbReference type="NCBI Taxonomy" id="129364"/>
    <lineage>
        <taxon>Eukaryota</taxon>
        <taxon>Sar</taxon>
        <taxon>Stramenopiles</taxon>
        <taxon>Oomycota</taxon>
        <taxon>Peronosporomycetes</taxon>
        <taxon>Peronosporales</taxon>
        <taxon>Peronosporaceae</taxon>
        <taxon>Phytophthora</taxon>
    </lineage>
</organism>
<name>A0A6A3MLZ2_9STRA</name>
<gene>
    <name evidence="3" type="ORF">PR001_g9968</name>
    <name evidence="2" type="ORF">PR002_g22653</name>
    <name evidence="4" type="ORF">PR003_g10769</name>
</gene>
<accession>A0A6A3MLZ2</accession>
<comment type="caution">
    <text evidence="3">The sequence shown here is derived from an EMBL/GenBank/DDBJ whole genome shotgun (WGS) entry which is preliminary data.</text>
</comment>
<dbReference type="AlphaFoldDB" id="A0A6A3MLZ2"/>
<evidence type="ECO:0000313" key="4">
    <source>
        <dbReference type="EMBL" id="KAE9339906.1"/>
    </source>
</evidence>
<dbReference type="EMBL" id="QXFT01000598">
    <property type="protein sequence ID" value="KAE9339906.1"/>
    <property type="molecule type" value="Genomic_DNA"/>
</dbReference>
<dbReference type="EMBL" id="QXFV01000571">
    <property type="protein sequence ID" value="KAE9033862.1"/>
    <property type="molecule type" value="Genomic_DNA"/>
</dbReference>